<reference evidence="2 3" key="1">
    <citation type="submission" date="2019-02" db="EMBL/GenBank/DDBJ databases">
        <title>Deep-cultivation of Planctomycetes and their phenomic and genomic characterization uncovers novel biology.</title>
        <authorList>
            <person name="Wiegand S."/>
            <person name="Jogler M."/>
            <person name="Boedeker C."/>
            <person name="Pinto D."/>
            <person name="Vollmers J."/>
            <person name="Rivas-Marin E."/>
            <person name="Kohn T."/>
            <person name="Peeters S.H."/>
            <person name="Heuer A."/>
            <person name="Rast P."/>
            <person name="Oberbeckmann S."/>
            <person name="Bunk B."/>
            <person name="Jeske O."/>
            <person name="Meyerdierks A."/>
            <person name="Storesund J.E."/>
            <person name="Kallscheuer N."/>
            <person name="Luecker S."/>
            <person name="Lage O.M."/>
            <person name="Pohl T."/>
            <person name="Merkel B.J."/>
            <person name="Hornburger P."/>
            <person name="Mueller R.-W."/>
            <person name="Bruemmer F."/>
            <person name="Labrenz M."/>
            <person name="Spormann A.M."/>
            <person name="Op Den Camp H."/>
            <person name="Overmann J."/>
            <person name="Amann R."/>
            <person name="Jetten M.S.M."/>
            <person name="Mascher T."/>
            <person name="Medema M.H."/>
            <person name="Devos D.P."/>
            <person name="Kaster A.-K."/>
            <person name="Ovreas L."/>
            <person name="Rohde M."/>
            <person name="Galperin M.Y."/>
            <person name="Jogler C."/>
        </authorList>
    </citation>
    <scope>NUCLEOTIDE SEQUENCE [LARGE SCALE GENOMIC DNA]</scope>
    <source>
        <strain evidence="2 3">Pla52o</strain>
    </source>
</reference>
<organism evidence="2 3">
    <name type="scientific">Novipirellula galeiformis</name>
    <dbReference type="NCBI Taxonomy" id="2528004"/>
    <lineage>
        <taxon>Bacteria</taxon>
        <taxon>Pseudomonadati</taxon>
        <taxon>Planctomycetota</taxon>
        <taxon>Planctomycetia</taxon>
        <taxon>Pirellulales</taxon>
        <taxon>Pirellulaceae</taxon>
        <taxon>Novipirellula</taxon>
    </lineage>
</organism>
<evidence type="ECO:0000313" key="2">
    <source>
        <dbReference type="EMBL" id="TWU24106.1"/>
    </source>
</evidence>
<keyword evidence="3" id="KW-1185">Reference proteome</keyword>
<comment type="caution">
    <text evidence="2">The sequence shown here is derived from an EMBL/GenBank/DDBJ whole genome shotgun (WGS) entry which is preliminary data.</text>
</comment>
<accession>A0A5C6CLT3</accession>
<dbReference type="AlphaFoldDB" id="A0A5C6CLT3"/>
<name>A0A5C6CLT3_9BACT</name>
<dbReference type="EMBL" id="SJPT01000003">
    <property type="protein sequence ID" value="TWU24106.1"/>
    <property type="molecule type" value="Genomic_DNA"/>
</dbReference>
<evidence type="ECO:0000256" key="1">
    <source>
        <dbReference type="SAM" id="SignalP"/>
    </source>
</evidence>
<feature type="signal peptide" evidence="1">
    <location>
        <begin position="1"/>
        <end position="28"/>
    </location>
</feature>
<protein>
    <submittedName>
        <fullName evidence="2">Uncharacterized protein</fullName>
    </submittedName>
</protein>
<keyword evidence="1" id="KW-0732">Signal</keyword>
<dbReference type="OrthoDB" id="290982at2"/>
<evidence type="ECO:0000313" key="3">
    <source>
        <dbReference type="Proteomes" id="UP000316304"/>
    </source>
</evidence>
<dbReference type="Proteomes" id="UP000316304">
    <property type="component" value="Unassembled WGS sequence"/>
</dbReference>
<feature type="chain" id="PRO_5022944547" evidence="1">
    <location>
        <begin position="29"/>
        <end position="124"/>
    </location>
</feature>
<gene>
    <name evidence="2" type="ORF">Pla52o_20300</name>
</gene>
<proteinExistence type="predicted"/>
<sequence length="124" mass="14043" precursor="true">MLAIKKWIAIPAIAACLAFTADTSTAEAGNGHLRLGGLHISVGGGHHGYHRGHHHGYHSSYTPRYRSSYRSGYGGYGHYGHGYRGSYHDTSHYDWHPTQVIRHGNHWDIQPGHYDYHRSGHWHH</sequence>
<dbReference type="RefSeq" id="WP_146594355.1">
    <property type="nucleotide sequence ID" value="NZ_SJPT01000003.1"/>
</dbReference>